<evidence type="ECO:0000313" key="3">
    <source>
        <dbReference type="Proteomes" id="UP000085678"/>
    </source>
</evidence>
<feature type="compositionally biased region" description="Low complexity" evidence="1">
    <location>
        <begin position="12"/>
        <end position="28"/>
    </location>
</feature>
<dbReference type="SUPFAM" id="SSF53098">
    <property type="entry name" value="Ribonuclease H-like"/>
    <property type="match status" value="1"/>
</dbReference>
<dbReference type="PANTHER" id="PTHR46918:SF1">
    <property type="entry name" value="SYNAPTONEMAL COMPLEX PROTEIN 1"/>
    <property type="match status" value="1"/>
</dbReference>
<gene>
    <name evidence="4" type="primary">LOC106178927</name>
</gene>
<dbReference type="Proteomes" id="UP000085678">
    <property type="component" value="Unplaced"/>
</dbReference>
<dbReference type="GO" id="GO:0007130">
    <property type="term" value="P:synaptonemal complex assembly"/>
    <property type="evidence" value="ECO:0007669"/>
    <property type="project" value="InterPro"/>
</dbReference>
<feature type="domain" description="Integrase zinc-binding" evidence="2">
    <location>
        <begin position="514"/>
        <end position="554"/>
    </location>
</feature>
<dbReference type="KEGG" id="lak:106178927"/>
<dbReference type="InterPro" id="IPR041588">
    <property type="entry name" value="Integrase_H2C2"/>
</dbReference>
<feature type="region of interest" description="Disordered" evidence="1">
    <location>
        <begin position="406"/>
        <end position="443"/>
    </location>
</feature>
<dbReference type="Pfam" id="PF17921">
    <property type="entry name" value="Integrase_H2C2"/>
    <property type="match status" value="1"/>
</dbReference>
<dbReference type="GO" id="GO:0003676">
    <property type="term" value="F:nucleic acid binding"/>
    <property type="evidence" value="ECO:0007669"/>
    <property type="project" value="InterPro"/>
</dbReference>
<dbReference type="Pfam" id="PF05483">
    <property type="entry name" value="SCP-1"/>
    <property type="match status" value="1"/>
</dbReference>
<evidence type="ECO:0000259" key="2">
    <source>
        <dbReference type="Pfam" id="PF17921"/>
    </source>
</evidence>
<dbReference type="PANTHER" id="PTHR46918">
    <property type="entry name" value="SYNAPTONEMAL COMPLEX PROTEIN 1"/>
    <property type="match status" value="1"/>
</dbReference>
<proteinExistence type="predicted"/>
<dbReference type="OrthoDB" id="10047254at2759"/>
<dbReference type="InterPro" id="IPR036397">
    <property type="entry name" value="RNaseH_sf"/>
</dbReference>
<keyword evidence="3" id="KW-1185">Reference proteome</keyword>
<dbReference type="GO" id="GO:0000795">
    <property type="term" value="C:synaptonemal complex"/>
    <property type="evidence" value="ECO:0007669"/>
    <property type="project" value="InterPro"/>
</dbReference>
<sequence length="760" mass="86840">MAREGNSSKLIQSLENQLESSSSENSEQAGHISVLKREKQSLEKELTSCKKEIANLKKDLEKNARKATGIENDLLKTIEENKEIWSMNETLKKAVEEKNEEIMKIKDETAKMSDEFESALDNRSKESSDLESRLKSSRDDLVKKNKHIKELEKEIKNLKSKLTTQTKLNSTFEGEIAKKNEAIKTTEEEKVLLKADLENVQKEMLWMKEGFENMKQECEELKKTTNDAIKDKKVAQMDFDRQLKEMMGTLEKYQKDNEKIITKKDKEIGQLKQKMQKQQDTKKQEQLDLKEINKALEDTRKQLDAVEEEKQKFMKAAEEQTIEIKCLADNVREKKTEIQTLQTTIKDLQQELEKLKEPSLIEVMDASIPVVPQTPKVPKIVDSVTNMAKTPKPTVTPRKGIQIVPATLTPKKSSVKPGSGGSKRKVIFASEEDDRGSSSDSSTSELMELEVIYKYTYFGCDHEIDKEIAQQEALPGVQILDNPITISEVKNAIKKLKNGKAPGEDVISNEMLKTGGHLRRDQTLDKLQRRYYWRNMVEDVRTFIACCAICQMATHKNKQSDPPLQPIPVTTPEAWNMIGIDLIGPLKETTNNNLYICTVACYYSKMAHVRSLQSKEATGVANFLLDLFLVDPILPSDINRQDDEQHVEPTEEDYEDITERVTRVRSSVGNEDIKNIQKAQDRQKKNYDARLKTQKGLRVKLDTAMSVITATAVLHNIAIDLKEQDFGEEEEEQENLINLNDDDDVMGTAVRQTIVEQYFQ</sequence>
<dbReference type="Gene3D" id="1.10.340.70">
    <property type="match status" value="1"/>
</dbReference>
<dbReference type="InterPro" id="IPR008827">
    <property type="entry name" value="SYCP1"/>
</dbReference>
<name>A0A1S3K5P2_LINAN</name>
<dbReference type="InterPro" id="IPR012337">
    <property type="entry name" value="RNaseH-like_sf"/>
</dbReference>
<protein>
    <submittedName>
        <fullName evidence="4">Synaptonemal complex protein 1</fullName>
    </submittedName>
</protein>
<dbReference type="Gene3D" id="3.30.420.10">
    <property type="entry name" value="Ribonuclease H-like superfamily/Ribonuclease H"/>
    <property type="match status" value="1"/>
</dbReference>
<accession>A0A1S3K5P2</accession>
<feature type="region of interest" description="Disordered" evidence="1">
    <location>
        <begin position="116"/>
        <end position="138"/>
    </location>
</feature>
<evidence type="ECO:0000256" key="1">
    <source>
        <dbReference type="SAM" id="MobiDB-lite"/>
    </source>
</evidence>
<organism evidence="3 4">
    <name type="scientific">Lingula anatina</name>
    <name type="common">Brachiopod</name>
    <name type="synonym">Lingula unguis</name>
    <dbReference type="NCBI Taxonomy" id="7574"/>
    <lineage>
        <taxon>Eukaryota</taxon>
        <taxon>Metazoa</taxon>
        <taxon>Spiralia</taxon>
        <taxon>Lophotrochozoa</taxon>
        <taxon>Brachiopoda</taxon>
        <taxon>Linguliformea</taxon>
        <taxon>Lingulata</taxon>
        <taxon>Lingulida</taxon>
        <taxon>Linguloidea</taxon>
        <taxon>Lingulidae</taxon>
        <taxon>Lingula</taxon>
    </lineage>
</organism>
<feature type="compositionally biased region" description="Polar residues" evidence="1">
    <location>
        <begin position="1"/>
        <end position="11"/>
    </location>
</feature>
<reference evidence="4" key="1">
    <citation type="submission" date="2025-08" db="UniProtKB">
        <authorList>
            <consortium name="RefSeq"/>
        </authorList>
    </citation>
    <scope>IDENTIFICATION</scope>
    <source>
        <tissue evidence="4">Gonads</tissue>
    </source>
</reference>
<feature type="region of interest" description="Disordered" evidence="1">
    <location>
        <begin position="1"/>
        <end position="34"/>
    </location>
</feature>
<dbReference type="InParanoid" id="A0A1S3K5P2"/>
<dbReference type="RefSeq" id="XP_013417749.1">
    <property type="nucleotide sequence ID" value="XM_013562295.1"/>
</dbReference>
<dbReference type="AlphaFoldDB" id="A0A1S3K5P2"/>
<evidence type="ECO:0000313" key="4">
    <source>
        <dbReference type="RefSeq" id="XP_013417749.1"/>
    </source>
</evidence>
<dbReference type="GeneID" id="106178927"/>